<dbReference type="Gene3D" id="3.40.50.1820">
    <property type="entry name" value="alpha/beta hydrolase"/>
    <property type="match status" value="1"/>
</dbReference>
<organism evidence="4">
    <name type="scientific">marine sediment metagenome</name>
    <dbReference type="NCBI Taxonomy" id="412755"/>
    <lineage>
        <taxon>unclassified sequences</taxon>
        <taxon>metagenomes</taxon>
        <taxon>ecological metagenomes</taxon>
    </lineage>
</organism>
<dbReference type="EMBL" id="LAZR01001074">
    <property type="protein sequence ID" value="KKN51196.1"/>
    <property type="molecule type" value="Genomic_DNA"/>
</dbReference>
<dbReference type="AlphaFoldDB" id="A0A0F9TQ22"/>
<dbReference type="PANTHER" id="PTHR43433">
    <property type="entry name" value="HYDROLASE, ALPHA/BETA FOLD FAMILY PROTEIN"/>
    <property type="match status" value="1"/>
</dbReference>
<gene>
    <name evidence="4" type="ORF">LCGC14_0624980</name>
</gene>
<dbReference type="SUPFAM" id="SSF53474">
    <property type="entry name" value="alpha/beta-Hydrolases"/>
    <property type="match status" value="1"/>
</dbReference>
<reference evidence="4" key="1">
    <citation type="journal article" date="2015" name="Nature">
        <title>Complex archaea that bridge the gap between prokaryotes and eukaryotes.</title>
        <authorList>
            <person name="Spang A."/>
            <person name="Saw J.H."/>
            <person name="Jorgensen S.L."/>
            <person name="Zaremba-Niedzwiedzka K."/>
            <person name="Martijn J."/>
            <person name="Lind A.E."/>
            <person name="van Eijk R."/>
            <person name="Schleper C."/>
            <person name="Guy L."/>
            <person name="Ettema T.J."/>
        </authorList>
    </citation>
    <scope>NUCLEOTIDE SEQUENCE</scope>
</reference>
<dbReference type="GO" id="GO:0008233">
    <property type="term" value="F:peptidase activity"/>
    <property type="evidence" value="ECO:0007669"/>
    <property type="project" value="InterPro"/>
</dbReference>
<sequence length="325" mass="34850">MLLGRKTLLILALIGVLVGVVQWRAHAKEAAADADFPPIGELMNIDGVTVHAKVVGNGPDLVLIHGASGNLRDFTFDMADKLKDKYRVIMFDRPGMGWTDILPKDSGVWNTAAASPTEQAILLQKAADQLGVTDPVVLGHSYGGAVALAWGIERPEQTKALVLVSAVSEEWQGDLGWQYRLTGSLLGSALIIPAITAFMPAKFVQKNIDLIFAPQRAPKGYDSYIGAALALRRGSMRANAQQVNTLLPHIKQMVARYAQLTMPVEVVHGTADTIVPFDVHAKVLMTQLPDAVLTTLPGIGHMPQHAAQPQVLAAIDSAAERAGLR</sequence>
<proteinExistence type="inferred from homology"/>
<name>A0A0F9TQ22_9ZZZZ</name>
<dbReference type="InterPro" id="IPR000073">
    <property type="entry name" value="AB_hydrolase_1"/>
</dbReference>
<dbReference type="InterPro" id="IPR002410">
    <property type="entry name" value="Peptidase_S33"/>
</dbReference>
<evidence type="ECO:0000313" key="4">
    <source>
        <dbReference type="EMBL" id="KKN51196.1"/>
    </source>
</evidence>
<evidence type="ECO:0000256" key="1">
    <source>
        <dbReference type="ARBA" id="ARBA00010088"/>
    </source>
</evidence>
<comment type="similarity">
    <text evidence="1">Belongs to the peptidase S33 family.</text>
</comment>
<accession>A0A0F9TQ22</accession>
<dbReference type="PRINTS" id="PR00111">
    <property type="entry name" value="ABHYDROLASE"/>
</dbReference>
<protein>
    <recommendedName>
        <fullName evidence="3">AB hydrolase-1 domain-containing protein</fullName>
    </recommendedName>
</protein>
<dbReference type="Pfam" id="PF12697">
    <property type="entry name" value="Abhydrolase_6"/>
    <property type="match status" value="1"/>
</dbReference>
<dbReference type="InterPro" id="IPR050471">
    <property type="entry name" value="AB_hydrolase"/>
</dbReference>
<evidence type="ECO:0000259" key="3">
    <source>
        <dbReference type="Pfam" id="PF12697"/>
    </source>
</evidence>
<evidence type="ECO:0000256" key="2">
    <source>
        <dbReference type="ARBA" id="ARBA00022801"/>
    </source>
</evidence>
<dbReference type="PANTHER" id="PTHR43433:SF5">
    <property type="entry name" value="AB HYDROLASE-1 DOMAIN-CONTAINING PROTEIN"/>
    <property type="match status" value="1"/>
</dbReference>
<feature type="domain" description="AB hydrolase-1" evidence="3">
    <location>
        <begin position="61"/>
        <end position="314"/>
    </location>
</feature>
<dbReference type="GO" id="GO:0006508">
    <property type="term" value="P:proteolysis"/>
    <property type="evidence" value="ECO:0007669"/>
    <property type="project" value="InterPro"/>
</dbReference>
<keyword evidence="2" id="KW-0378">Hydrolase</keyword>
<comment type="caution">
    <text evidence="4">The sequence shown here is derived from an EMBL/GenBank/DDBJ whole genome shotgun (WGS) entry which is preliminary data.</text>
</comment>
<dbReference type="PRINTS" id="PR00793">
    <property type="entry name" value="PROAMNOPTASE"/>
</dbReference>
<dbReference type="InterPro" id="IPR029058">
    <property type="entry name" value="AB_hydrolase_fold"/>
</dbReference>